<feature type="region of interest" description="Disordered" evidence="10">
    <location>
        <begin position="68"/>
        <end position="119"/>
    </location>
</feature>
<dbReference type="InterPro" id="IPR013703">
    <property type="entry name" value="Peptidase_S49_N_proteobac"/>
</dbReference>
<evidence type="ECO:0000256" key="3">
    <source>
        <dbReference type="ARBA" id="ARBA00022475"/>
    </source>
</evidence>
<dbReference type="Proteomes" id="UP001501011">
    <property type="component" value="Unassembled WGS sequence"/>
</dbReference>
<dbReference type="PANTHER" id="PTHR42987:SF4">
    <property type="entry name" value="PROTEASE SOHB-RELATED"/>
    <property type="match status" value="1"/>
</dbReference>
<comment type="caution">
    <text evidence="14">The sequence shown here is derived from an EMBL/GenBank/DDBJ whole genome shotgun (WGS) entry which is preliminary data.</text>
</comment>
<evidence type="ECO:0000256" key="1">
    <source>
        <dbReference type="ARBA" id="ARBA00004236"/>
    </source>
</evidence>
<reference evidence="15" key="1">
    <citation type="journal article" date="2019" name="Int. J. Syst. Evol. Microbiol.">
        <title>The Global Catalogue of Microorganisms (GCM) 10K type strain sequencing project: providing services to taxonomists for standard genome sequencing and annotation.</title>
        <authorList>
            <consortium name="The Broad Institute Genomics Platform"/>
            <consortium name="The Broad Institute Genome Sequencing Center for Infectious Disease"/>
            <person name="Wu L."/>
            <person name="Ma J."/>
        </authorList>
    </citation>
    <scope>NUCLEOTIDE SEQUENCE [LARGE SCALE GENOMIC DNA]</scope>
    <source>
        <strain evidence="15">JCM 17728</strain>
    </source>
</reference>
<keyword evidence="15" id="KW-1185">Reference proteome</keyword>
<keyword evidence="6" id="KW-0378">Hydrolase</keyword>
<evidence type="ECO:0000256" key="7">
    <source>
        <dbReference type="ARBA" id="ARBA00022825"/>
    </source>
</evidence>
<dbReference type="NCBIfam" id="NF008745">
    <property type="entry name" value="PRK11778.1"/>
    <property type="match status" value="1"/>
</dbReference>
<evidence type="ECO:0000256" key="8">
    <source>
        <dbReference type="ARBA" id="ARBA00022989"/>
    </source>
</evidence>
<gene>
    <name evidence="14" type="primary">sohB</name>
    <name evidence="14" type="ORF">GCM10023151_05810</name>
</gene>
<feature type="compositionally biased region" description="Basic and acidic residues" evidence="10">
    <location>
        <begin position="74"/>
        <end position="91"/>
    </location>
</feature>
<dbReference type="InterPro" id="IPR002142">
    <property type="entry name" value="Peptidase_S49"/>
</dbReference>
<sequence>MIEFIAEYGLFLLKTATIIVGIIVILAMIINAGHRQHPATRGEIRVTNLGETIKDHSQAIKNEVMSKHQFKQALKQEKQDDKKKDKEEKQQLKAKKKSEQNTNSTETDDTREESTPSADDKARVYVIDFDGDVEASDVESMREEITAILSAANKGDEVMVRLKSPGGMVHSYGLAASQLQRVRQAGYELTIAVDEVAASGGYMMACVGDNITAAPFAVIGSIGVVAELPNFHRLLKKANVDYEQHTAGDYKRTLTMFGENTSHGRDKFKEDLEETHVLFKSFINQNRPQLDLDKVATGEHWYGSQAKELGLVDALGTSDDWIMTALKDKDVYAVKYNIKKPISERLSVSLSRGVEKLLTKLIHRSSKQDLFK</sequence>
<dbReference type="GO" id="GO:0006508">
    <property type="term" value="P:proteolysis"/>
    <property type="evidence" value="ECO:0007669"/>
    <property type="project" value="UniProtKB-KW"/>
</dbReference>
<organism evidence="14 15">
    <name type="scientific">Kangiella marina</name>
    <dbReference type="NCBI Taxonomy" id="1079178"/>
    <lineage>
        <taxon>Bacteria</taxon>
        <taxon>Pseudomonadati</taxon>
        <taxon>Pseudomonadota</taxon>
        <taxon>Gammaproteobacteria</taxon>
        <taxon>Kangiellales</taxon>
        <taxon>Kangiellaceae</taxon>
        <taxon>Kangiella</taxon>
    </lineage>
</organism>
<dbReference type="SUPFAM" id="SSF52096">
    <property type="entry name" value="ClpP/crotonase"/>
    <property type="match status" value="1"/>
</dbReference>
<dbReference type="CDD" id="cd07023">
    <property type="entry name" value="S49_Sppa_N_C"/>
    <property type="match status" value="1"/>
</dbReference>
<comment type="similarity">
    <text evidence="2">Belongs to the peptidase S49 family.</text>
</comment>
<dbReference type="Gene3D" id="6.20.330.10">
    <property type="match status" value="1"/>
</dbReference>
<keyword evidence="8 11" id="KW-1133">Transmembrane helix</keyword>
<dbReference type="InterPro" id="IPR047272">
    <property type="entry name" value="S49_SppA_C"/>
</dbReference>
<dbReference type="Pfam" id="PF08496">
    <property type="entry name" value="Peptidase_S49_N"/>
    <property type="match status" value="1"/>
</dbReference>
<dbReference type="EMBL" id="BAABFV010000001">
    <property type="protein sequence ID" value="GAA4357143.1"/>
    <property type="molecule type" value="Genomic_DNA"/>
</dbReference>
<evidence type="ECO:0000256" key="11">
    <source>
        <dbReference type="SAM" id="Phobius"/>
    </source>
</evidence>
<evidence type="ECO:0000313" key="14">
    <source>
        <dbReference type="EMBL" id="GAA4357143.1"/>
    </source>
</evidence>
<dbReference type="PANTHER" id="PTHR42987">
    <property type="entry name" value="PEPTIDASE S49"/>
    <property type="match status" value="1"/>
</dbReference>
<keyword evidence="9 11" id="KW-0472">Membrane</keyword>
<dbReference type="Pfam" id="PF01343">
    <property type="entry name" value="Peptidase_S49"/>
    <property type="match status" value="1"/>
</dbReference>
<evidence type="ECO:0000256" key="2">
    <source>
        <dbReference type="ARBA" id="ARBA00008683"/>
    </source>
</evidence>
<keyword evidence="7" id="KW-0720">Serine protease</keyword>
<evidence type="ECO:0000259" key="13">
    <source>
        <dbReference type="Pfam" id="PF08496"/>
    </source>
</evidence>
<evidence type="ECO:0000256" key="10">
    <source>
        <dbReference type="SAM" id="MobiDB-lite"/>
    </source>
</evidence>
<keyword evidence="4 14" id="KW-0645">Protease</keyword>
<keyword evidence="5 11" id="KW-0812">Transmembrane</keyword>
<evidence type="ECO:0000313" key="15">
    <source>
        <dbReference type="Proteomes" id="UP001501011"/>
    </source>
</evidence>
<feature type="transmembrane region" description="Helical" evidence="11">
    <location>
        <begin position="12"/>
        <end position="32"/>
    </location>
</feature>
<proteinExistence type="inferred from homology"/>
<evidence type="ECO:0000259" key="12">
    <source>
        <dbReference type="Pfam" id="PF01343"/>
    </source>
</evidence>
<comment type="subcellular location">
    <subcellularLocation>
        <location evidence="1">Cell membrane</location>
    </subcellularLocation>
</comment>
<feature type="domain" description="Peptidase S49" evidence="12">
    <location>
        <begin position="183"/>
        <end position="331"/>
    </location>
</feature>
<protein>
    <submittedName>
        <fullName evidence="14">Protease SohB</fullName>
    </submittedName>
</protein>
<feature type="domain" description="Peptidase S49 N-terminal proteobacteria" evidence="13">
    <location>
        <begin position="3"/>
        <end position="179"/>
    </location>
</feature>
<evidence type="ECO:0000256" key="4">
    <source>
        <dbReference type="ARBA" id="ARBA00022670"/>
    </source>
</evidence>
<keyword evidence="3" id="KW-1003">Cell membrane</keyword>
<evidence type="ECO:0000256" key="6">
    <source>
        <dbReference type="ARBA" id="ARBA00022801"/>
    </source>
</evidence>
<dbReference type="Gene3D" id="3.90.226.10">
    <property type="entry name" value="2-enoyl-CoA Hydratase, Chain A, domain 1"/>
    <property type="match status" value="1"/>
</dbReference>
<accession>A0ABP8IF24</accession>
<evidence type="ECO:0000256" key="9">
    <source>
        <dbReference type="ARBA" id="ARBA00023136"/>
    </source>
</evidence>
<evidence type="ECO:0000256" key="5">
    <source>
        <dbReference type="ARBA" id="ARBA00022692"/>
    </source>
</evidence>
<name>A0ABP8IF24_9GAMM</name>
<dbReference type="GO" id="GO:0008233">
    <property type="term" value="F:peptidase activity"/>
    <property type="evidence" value="ECO:0007669"/>
    <property type="project" value="UniProtKB-KW"/>
</dbReference>
<dbReference type="InterPro" id="IPR029045">
    <property type="entry name" value="ClpP/crotonase-like_dom_sf"/>
</dbReference>